<comment type="caution">
    <text evidence="1">The sequence shown here is derived from an EMBL/GenBank/DDBJ whole genome shotgun (WGS) entry which is preliminary data.</text>
</comment>
<proteinExistence type="predicted"/>
<gene>
    <name evidence="1" type="ORF">HXK00_08100</name>
</gene>
<dbReference type="AlphaFoldDB" id="A0A929MTQ1"/>
<reference evidence="1" key="1">
    <citation type="submission" date="2020-04" db="EMBL/GenBank/DDBJ databases">
        <title>Deep metagenomics examines the oral microbiome during advanced dental caries in children, revealing novel taxa and co-occurrences with host molecules.</title>
        <authorList>
            <person name="Baker J.L."/>
            <person name="Morton J.T."/>
            <person name="Dinis M."/>
            <person name="Alvarez R."/>
            <person name="Tran N.C."/>
            <person name="Knight R."/>
            <person name="Edlund A."/>
        </authorList>
    </citation>
    <scope>NUCLEOTIDE SEQUENCE</scope>
    <source>
        <strain evidence="1">JCVI_23_bin.16</strain>
    </source>
</reference>
<feature type="non-terminal residue" evidence="1">
    <location>
        <position position="307"/>
    </location>
</feature>
<name>A0A929MTQ1_ABIDE</name>
<accession>A0A929MTQ1</accession>
<dbReference type="EMBL" id="JABZFV010000293">
    <property type="protein sequence ID" value="MBF0935581.1"/>
    <property type="molecule type" value="Genomic_DNA"/>
</dbReference>
<sequence>MQLHNVIVYDFDSLVQAQDWLRHPQTAKKEFFAKLRTAILLSGNLTLFYANIFDGILFLQFTPQELAEQLGCLPSEPLPFIVYGPSTQLTSLYEAVQALGANSCRLAYGLQVQDLDWLYPSHQPANNPAPQDFESWYQARVALWLQAIETGRLSLKPWRQAHFPMQQVLQKAVQSIQSLPESTHHLILTLCLAQEGQDDDSICQAHQALQGSSKIQLALSKLRIPQDVIAKRLRALQLIHRLGTTPQEKLVVFTWWNAAYTRTIARLYQADYINFGSFLTDDERRDQEMMTPLGLSPKRHHVLTRYF</sequence>
<protein>
    <submittedName>
        <fullName evidence="1">Uncharacterized protein</fullName>
    </submittedName>
</protein>
<evidence type="ECO:0000313" key="2">
    <source>
        <dbReference type="Proteomes" id="UP000757900"/>
    </source>
</evidence>
<evidence type="ECO:0000313" key="1">
    <source>
        <dbReference type="EMBL" id="MBF0935581.1"/>
    </source>
</evidence>
<dbReference type="Proteomes" id="UP000757900">
    <property type="component" value="Unassembled WGS sequence"/>
</dbReference>
<organism evidence="1 2">
    <name type="scientific">Abiotrophia defectiva</name>
    <name type="common">Streptococcus defectivus</name>
    <dbReference type="NCBI Taxonomy" id="46125"/>
    <lineage>
        <taxon>Bacteria</taxon>
        <taxon>Bacillati</taxon>
        <taxon>Bacillota</taxon>
        <taxon>Bacilli</taxon>
        <taxon>Lactobacillales</taxon>
        <taxon>Aerococcaceae</taxon>
        <taxon>Abiotrophia</taxon>
    </lineage>
</organism>